<gene>
    <name evidence="9" type="primary">gmk</name>
    <name evidence="11" type="ORF">GWO12_08715</name>
</gene>
<evidence type="ECO:0000259" key="10">
    <source>
        <dbReference type="PROSITE" id="PS50052"/>
    </source>
</evidence>
<evidence type="ECO:0000313" key="12">
    <source>
        <dbReference type="Proteomes" id="UP000702544"/>
    </source>
</evidence>
<evidence type="ECO:0000256" key="2">
    <source>
        <dbReference type="ARBA" id="ARBA00012961"/>
    </source>
</evidence>
<feature type="domain" description="Guanylate kinase-like" evidence="10">
    <location>
        <begin position="3"/>
        <end position="181"/>
    </location>
</feature>
<evidence type="ECO:0000256" key="9">
    <source>
        <dbReference type="HAMAP-Rule" id="MF_00328"/>
    </source>
</evidence>
<evidence type="ECO:0000256" key="5">
    <source>
        <dbReference type="ARBA" id="ARBA00022741"/>
    </source>
</evidence>
<keyword evidence="5 9" id="KW-0547">Nucleotide-binding</keyword>
<evidence type="ECO:0000313" key="11">
    <source>
        <dbReference type="EMBL" id="NIR75178.1"/>
    </source>
</evidence>
<protein>
    <recommendedName>
        <fullName evidence="3 9">Guanylate kinase</fullName>
        <ecNumber evidence="2 9">2.7.4.8</ecNumber>
    </recommendedName>
    <alternativeName>
        <fullName evidence="8 9">GMP kinase</fullName>
    </alternativeName>
</protein>
<evidence type="ECO:0000256" key="1">
    <source>
        <dbReference type="ARBA" id="ARBA00005790"/>
    </source>
</evidence>
<dbReference type="PANTHER" id="PTHR23117:SF13">
    <property type="entry name" value="GUANYLATE KINASE"/>
    <property type="match status" value="1"/>
</dbReference>
<sequence length="210" mass="23377">MSSFPVAICAPSGAGKTTVCRALLEASDDLLFSVSATTRPPRQGERDGVDYHFVSDEEFRDMAERGALLEWAEVHGRLYGTPRSNLEAAEREGKKLVLDIDVQGARQVVKARSDTVTVFLLPPSFAVLMERLRGRGSEKGERLRRRMETARGELDAAMTFQYVVVNDRLDEAVAAVRSILDGEGWRLERRREEIEARVGELRAGLEAGTR</sequence>
<dbReference type="CDD" id="cd00071">
    <property type="entry name" value="GMPK"/>
    <property type="match status" value="1"/>
</dbReference>
<dbReference type="InterPro" id="IPR017665">
    <property type="entry name" value="Guanylate_kinase"/>
</dbReference>
<name>A0AAE4Z8W9_9BACT</name>
<organism evidence="11 12">
    <name type="scientific">Candidatus Kutchimonas denitrificans</name>
    <dbReference type="NCBI Taxonomy" id="3056748"/>
    <lineage>
        <taxon>Bacteria</taxon>
        <taxon>Pseudomonadati</taxon>
        <taxon>Gemmatimonadota</taxon>
        <taxon>Gemmatimonadia</taxon>
        <taxon>Candidatus Palauibacterales</taxon>
        <taxon>Candidatus Palauibacteraceae</taxon>
        <taxon>Candidatus Kutchimonas</taxon>
    </lineage>
</organism>
<dbReference type="GO" id="GO:0005829">
    <property type="term" value="C:cytosol"/>
    <property type="evidence" value="ECO:0007669"/>
    <property type="project" value="TreeGrafter"/>
</dbReference>
<evidence type="ECO:0000256" key="3">
    <source>
        <dbReference type="ARBA" id="ARBA00016296"/>
    </source>
</evidence>
<proteinExistence type="inferred from homology"/>
<feature type="binding site" evidence="9">
    <location>
        <begin position="10"/>
        <end position="17"/>
    </location>
    <ligand>
        <name>ATP</name>
        <dbReference type="ChEBI" id="CHEBI:30616"/>
    </ligand>
</feature>
<dbReference type="GO" id="GO:0005524">
    <property type="term" value="F:ATP binding"/>
    <property type="evidence" value="ECO:0007669"/>
    <property type="project" value="UniProtKB-UniRule"/>
</dbReference>
<keyword evidence="7 9" id="KW-0067">ATP-binding</keyword>
<evidence type="ECO:0000256" key="7">
    <source>
        <dbReference type="ARBA" id="ARBA00022840"/>
    </source>
</evidence>
<evidence type="ECO:0000256" key="6">
    <source>
        <dbReference type="ARBA" id="ARBA00022777"/>
    </source>
</evidence>
<dbReference type="Gene3D" id="3.30.63.10">
    <property type="entry name" value="Guanylate Kinase phosphate binding domain"/>
    <property type="match status" value="1"/>
</dbReference>
<dbReference type="PANTHER" id="PTHR23117">
    <property type="entry name" value="GUANYLATE KINASE-RELATED"/>
    <property type="match status" value="1"/>
</dbReference>
<dbReference type="FunFam" id="3.30.63.10:FF:000002">
    <property type="entry name" value="Guanylate kinase 1"/>
    <property type="match status" value="1"/>
</dbReference>
<comment type="caution">
    <text evidence="11">The sequence shown here is derived from an EMBL/GenBank/DDBJ whole genome shotgun (WGS) entry which is preliminary data.</text>
</comment>
<keyword evidence="4 9" id="KW-0808">Transferase</keyword>
<comment type="subcellular location">
    <subcellularLocation>
        <location evidence="9">Cytoplasm</location>
    </subcellularLocation>
</comment>
<dbReference type="Pfam" id="PF00625">
    <property type="entry name" value="Guanylate_kin"/>
    <property type="match status" value="1"/>
</dbReference>
<reference evidence="11 12" key="1">
    <citation type="submission" date="2020-01" db="EMBL/GenBank/DDBJ databases">
        <title>Genomes assembled from Gulf of Kutch pelagic sediment metagenomes.</title>
        <authorList>
            <person name="Chandrashekar M."/>
            <person name="Mahajan M.S."/>
            <person name="Dave K.J."/>
            <person name="Vatsa P."/>
            <person name="Nathani N.M."/>
        </authorList>
    </citation>
    <scope>NUCLEOTIDE SEQUENCE [LARGE SCALE GENOMIC DNA]</scope>
    <source>
        <strain evidence="11">KS3-K002</strain>
    </source>
</reference>
<dbReference type="GO" id="GO:0004385">
    <property type="term" value="F:GMP kinase activity"/>
    <property type="evidence" value="ECO:0007669"/>
    <property type="project" value="UniProtKB-UniRule"/>
</dbReference>
<dbReference type="InterPro" id="IPR027417">
    <property type="entry name" value="P-loop_NTPase"/>
</dbReference>
<accession>A0AAE4Z8W9</accession>
<dbReference type="InterPro" id="IPR008145">
    <property type="entry name" value="GK/Ca_channel_bsu"/>
</dbReference>
<dbReference type="Proteomes" id="UP000702544">
    <property type="component" value="Unassembled WGS sequence"/>
</dbReference>
<dbReference type="PROSITE" id="PS50052">
    <property type="entry name" value="GUANYLATE_KINASE_2"/>
    <property type="match status" value="1"/>
</dbReference>
<dbReference type="SMART" id="SM00072">
    <property type="entry name" value="GuKc"/>
    <property type="match status" value="1"/>
</dbReference>
<dbReference type="SUPFAM" id="SSF52540">
    <property type="entry name" value="P-loop containing nucleoside triphosphate hydrolases"/>
    <property type="match status" value="1"/>
</dbReference>
<dbReference type="EC" id="2.7.4.8" evidence="2 9"/>
<dbReference type="InterPro" id="IPR008144">
    <property type="entry name" value="Guanylate_kin-like_dom"/>
</dbReference>
<dbReference type="PROSITE" id="PS00856">
    <property type="entry name" value="GUANYLATE_KINASE_1"/>
    <property type="match status" value="1"/>
</dbReference>
<comment type="similarity">
    <text evidence="1 9">Belongs to the guanylate kinase family.</text>
</comment>
<evidence type="ECO:0000256" key="4">
    <source>
        <dbReference type="ARBA" id="ARBA00022679"/>
    </source>
</evidence>
<dbReference type="InterPro" id="IPR020590">
    <property type="entry name" value="Guanylate_kinase_CS"/>
</dbReference>
<comment type="function">
    <text evidence="9">Essential for recycling GMP and indirectly, cGMP.</text>
</comment>
<dbReference type="EMBL" id="JAACAK010000067">
    <property type="protein sequence ID" value="NIR75178.1"/>
    <property type="molecule type" value="Genomic_DNA"/>
</dbReference>
<keyword evidence="9" id="KW-0963">Cytoplasm</keyword>
<comment type="catalytic activity">
    <reaction evidence="9">
        <text>GMP + ATP = GDP + ADP</text>
        <dbReference type="Rhea" id="RHEA:20780"/>
        <dbReference type="ChEBI" id="CHEBI:30616"/>
        <dbReference type="ChEBI" id="CHEBI:58115"/>
        <dbReference type="ChEBI" id="CHEBI:58189"/>
        <dbReference type="ChEBI" id="CHEBI:456216"/>
        <dbReference type="EC" id="2.7.4.8"/>
    </reaction>
</comment>
<dbReference type="AlphaFoldDB" id="A0AAE4Z8W9"/>
<dbReference type="HAMAP" id="MF_00328">
    <property type="entry name" value="Guanylate_kinase"/>
    <property type="match status" value="1"/>
</dbReference>
<dbReference type="NCBIfam" id="TIGR03263">
    <property type="entry name" value="guanyl_kin"/>
    <property type="match status" value="1"/>
</dbReference>
<dbReference type="Gene3D" id="3.40.50.300">
    <property type="entry name" value="P-loop containing nucleotide triphosphate hydrolases"/>
    <property type="match status" value="1"/>
</dbReference>
<evidence type="ECO:0000256" key="8">
    <source>
        <dbReference type="ARBA" id="ARBA00030128"/>
    </source>
</evidence>
<keyword evidence="6 9" id="KW-0418">Kinase</keyword>